<protein>
    <submittedName>
        <fullName evidence="2">Amidohydrolase family-domain-containing protein</fullName>
    </submittedName>
</protein>
<dbReference type="Pfam" id="PF07969">
    <property type="entry name" value="Amidohydro_3"/>
    <property type="match status" value="1"/>
</dbReference>
<dbReference type="InterPro" id="IPR011059">
    <property type="entry name" value="Metal-dep_hydrolase_composite"/>
</dbReference>
<dbReference type="SUPFAM" id="SSF51338">
    <property type="entry name" value="Composite domain of metallo-dependent hydrolases"/>
    <property type="match status" value="1"/>
</dbReference>
<dbReference type="PANTHER" id="PTHR22642">
    <property type="entry name" value="IMIDAZOLONEPROPIONASE"/>
    <property type="match status" value="1"/>
</dbReference>
<dbReference type="EMBL" id="JAGPXD010000004">
    <property type="protein sequence ID" value="KAH7357789.1"/>
    <property type="molecule type" value="Genomic_DNA"/>
</dbReference>
<evidence type="ECO:0000313" key="2">
    <source>
        <dbReference type="EMBL" id="KAH7357789.1"/>
    </source>
</evidence>
<accession>A0A8K0TB76</accession>
<comment type="caution">
    <text evidence="2">The sequence shown here is derived from an EMBL/GenBank/DDBJ whole genome shotgun (WGS) entry which is preliminary data.</text>
</comment>
<organism evidence="2 3">
    <name type="scientific">Plectosphaerella cucumerina</name>
    <dbReference type="NCBI Taxonomy" id="40658"/>
    <lineage>
        <taxon>Eukaryota</taxon>
        <taxon>Fungi</taxon>
        <taxon>Dikarya</taxon>
        <taxon>Ascomycota</taxon>
        <taxon>Pezizomycotina</taxon>
        <taxon>Sordariomycetes</taxon>
        <taxon>Hypocreomycetidae</taxon>
        <taxon>Glomerellales</taxon>
        <taxon>Plectosphaerellaceae</taxon>
        <taxon>Plectosphaerella</taxon>
    </lineage>
</organism>
<dbReference type="PRINTS" id="PR00081">
    <property type="entry name" value="GDHRDH"/>
</dbReference>
<dbReference type="InterPro" id="IPR036291">
    <property type="entry name" value="NAD(P)-bd_dom_sf"/>
</dbReference>
<dbReference type="InterPro" id="IPR013108">
    <property type="entry name" value="Amidohydro_3"/>
</dbReference>
<dbReference type="InterPro" id="IPR032466">
    <property type="entry name" value="Metal_Hydrolase"/>
</dbReference>
<name>A0A8K0TB76_9PEZI</name>
<dbReference type="SUPFAM" id="SSF51556">
    <property type="entry name" value="Metallo-dependent hydrolases"/>
    <property type="match status" value="1"/>
</dbReference>
<dbReference type="OrthoDB" id="194468at2759"/>
<dbReference type="GO" id="GO:0016810">
    <property type="term" value="F:hydrolase activity, acting on carbon-nitrogen (but not peptide) bonds"/>
    <property type="evidence" value="ECO:0007669"/>
    <property type="project" value="InterPro"/>
</dbReference>
<feature type="domain" description="Amidohydrolase 3" evidence="1">
    <location>
        <begin position="394"/>
        <end position="909"/>
    </location>
</feature>
<dbReference type="Gene3D" id="3.10.310.70">
    <property type="match status" value="1"/>
</dbReference>
<dbReference type="PANTHER" id="PTHR22642:SF2">
    <property type="entry name" value="PROTEIN LONG AFTER FAR-RED 3"/>
    <property type="match status" value="1"/>
</dbReference>
<dbReference type="Pfam" id="PF00106">
    <property type="entry name" value="adh_short"/>
    <property type="match status" value="1"/>
</dbReference>
<evidence type="ECO:0000313" key="3">
    <source>
        <dbReference type="Proteomes" id="UP000813385"/>
    </source>
</evidence>
<dbReference type="Proteomes" id="UP000813385">
    <property type="component" value="Unassembled WGS sequence"/>
</dbReference>
<keyword evidence="3" id="KW-1185">Reference proteome</keyword>
<dbReference type="InterPro" id="IPR002347">
    <property type="entry name" value="SDR_fam"/>
</dbReference>
<reference evidence="2" key="1">
    <citation type="journal article" date="2021" name="Nat. Commun.">
        <title>Genetic determinants of endophytism in the Arabidopsis root mycobiome.</title>
        <authorList>
            <person name="Mesny F."/>
            <person name="Miyauchi S."/>
            <person name="Thiergart T."/>
            <person name="Pickel B."/>
            <person name="Atanasova L."/>
            <person name="Karlsson M."/>
            <person name="Huettel B."/>
            <person name="Barry K.W."/>
            <person name="Haridas S."/>
            <person name="Chen C."/>
            <person name="Bauer D."/>
            <person name="Andreopoulos W."/>
            <person name="Pangilinan J."/>
            <person name="LaButti K."/>
            <person name="Riley R."/>
            <person name="Lipzen A."/>
            <person name="Clum A."/>
            <person name="Drula E."/>
            <person name="Henrissat B."/>
            <person name="Kohler A."/>
            <person name="Grigoriev I.V."/>
            <person name="Martin F.M."/>
            <person name="Hacquard S."/>
        </authorList>
    </citation>
    <scope>NUCLEOTIDE SEQUENCE</scope>
    <source>
        <strain evidence="2">MPI-CAGE-AT-0016</strain>
    </source>
</reference>
<dbReference type="Gene3D" id="3.20.20.140">
    <property type="entry name" value="Metal-dependent hydrolases"/>
    <property type="match status" value="1"/>
</dbReference>
<evidence type="ECO:0000259" key="1">
    <source>
        <dbReference type="Pfam" id="PF07969"/>
    </source>
</evidence>
<dbReference type="Gene3D" id="3.40.50.720">
    <property type="entry name" value="NAD(P)-binding Rossmann-like Domain"/>
    <property type="match status" value="1"/>
</dbReference>
<dbReference type="Gene3D" id="2.30.40.10">
    <property type="entry name" value="Urease, subunit C, domain 1"/>
    <property type="match status" value="1"/>
</dbReference>
<dbReference type="SUPFAM" id="SSF51735">
    <property type="entry name" value="NAD(P)-binding Rossmann-fold domains"/>
    <property type="match status" value="1"/>
</dbReference>
<gene>
    <name evidence="2" type="ORF">B0T11DRAFT_340206</name>
</gene>
<proteinExistence type="predicted"/>
<sequence length="968" mass="104459">MLRCLKDLAAIAKASSTATTSPSSKASRASWKGTQHTMAEWLPSLFNHFRAYPYPEGDFSGKTVVVTGANVGLGLEASRHFARLKAQRIILACRDITKGEAAKEDIQASLTATNTPNSNAGMKPSVVAIEVWQLDLADVSSIRDFARRVDTELDRVDYFMSNAGLGFGPYRQTTEGWEEQLGVNVIGTFLLALLVLPALRRTTEQHNVKARLCVTASTASHLARFSERNEPHVLKAINANTNLSDRYKLTKLLQIMIVRQLALTTRKSSKNDNVIVNSIHPGLCSTDLFRSFALPLRIPHQVILKIIARSPEMGSRTLLAAALTLAGSVHASGVDADDACEGASPADTIFRNGSISTMDKGLSKASAMAVKDGNITYVGHESGLADYIDQNTTTINLGGRALIPGLVDAHMHLQSGGLGLLQCNLNYQPLTWEQTAAHISGCAAEDGGADGTWLEVINMDYASLVTKSGSIDKVKLDAVSDKRPILVRSSDRHTGLANSKALEASRITADTPDLEGGVIERVAGGKEPSGVLQDSAISLMELPDPTEDTIKDAVRAALKQLREAGITTFQEAASGVGREGGLTARGYFDYKVSAPSSVAAVPDLVRDVLNVTSIFNSKAPIAPKPALKWQAIKAFIDGVITYPASTAAVVEPYRSPVDGNPDSCSWAPDNATFVKPYWPQDVLGATIEQLILNGIDGQFHSDGDLAVRFVFDAVEAFRAKHPNATDYRIGIAHDELSHPDDWPRFSDLGVDAIVSFQWAQMSAMFVPYTFRSFGPERKKYLEAWGNILEHGNSLVYGSDWPIGPLDEFLALKVAVTRTGDPLNPRSPAYNGSAYDGVPLPGVLISREEALRAITIRSASFLRADDSIGSLEAGKLADAIILERDYFEVDEEEQGRNRVMLTMVGGEVVYVADGEDFGVEATFNNDGVARKISARNLGGLHARDLGHEGALAVRALRTRRECHGGHGHH</sequence>
<dbReference type="AlphaFoldDB" id="A0A8K0TB76"/>